<evidence type="ECO:0000259" key="4">
    <source>
        <dbReference type="PROSITE" id="PS51118"/>
    </source>
</evidence>
<protein>
    <submittedName>
        <fullName evidence="5">Helix-turn-helix transcriptional regulator</fullName>
    </submittedName>
</protein>
<dbReference type="InterPro" id="IPR036388">
    <property type="entry name" value="WH-like_DNA-bd_sf"/>
</dbReference>
<evidence type="ECO:0000313" key="6">
    <source>
        <dbReference type="Proteomes" id="UP000317624"/>
    </source>
</evidence>
<accession>A0A558C445</accession>
<keyword evidence="6" id="KW-1185">Reference proteome</keyword>
<dbReference type="EMBL" id="VMRJ01000001">
    <property type="protein sequence ID" value="TVT43432.1"/>
    <property type="molecule type" value="Genomic_DNA"/>
</dbReference>
<evidence type="ECO:0000256" key="3">
    <source>
        <dbReference type="ARBA" id="ARBA00023163"/>
    </source>
</evidence>
<comment type="caution">
    <text evidence="5">The sequence shown here is derived from an EMBL/GenBank/DDBJ whole genome shotgun (WGS) entry which is preliminary data.</text>
</comment>
<dbReference type="PANTHER" id="PTHR33204:SF29">
    <property type="entry name" value="TRANSCRIPTIONAL REGULATOR"/>
    <property type="match status" value="1"/>
</dbReference>
<sequence length="120" mass="13260">MLRHDIAQCSATLSPLRSALAVVSGKWKLQILVALMSGARHFRGLERSVPGISTKVLAKELKDLEAHQLIARTVHPGPPVVVEYEALPYAHTLAPVISTLREWGQQHQQRLGTLLDTLEQ</sequence>
<dbReference type="RefSeq" id="WP_144844920.1">
    <property type="nucleotide sequence ID" value="NZ_VMRJ01000001.1"/>
</dbReference>
<dbReference type="InterPro" id="IPR036390">
    <property type="entry name" value="WH_DNA-bd_sf"/>
</dbReference>
<dbReference type="OrthoDB" id="9800966at2"/>
<keyword evidence="1" id="KW-0805">Transcription regulation</keyword>
<dbReference type="Pfam" id="PF01638">
    <property type="entry name" value="HxlR"/>
    <property type="match status" value="1"/>
</dbReference>
<dbReference type="GO" id="GO:0003677">
    <property type="term" value="F:DNA binding"/>
    <property type="evidence" value="ECO:0007669"/>
    <property type="project" value="UniProtKB-KW"/>
</dbReference>
<dbReference type="Proteomes" id="UP000317624">
    <property type="component" value="Unassembled WGS sequence"/>
</dbReference>
<evidence type="ECO:0000256" key="2">
    <source>
        <dbReference type="ARBA" id="ARBA00023125"/>
    </source>
</evidence>
<reference evidence="5 6" key="1">
    <citation type="submission" date="2019-07" db="EMBL/GenBank/DDBJ databases">
        <title>Hymenobacter sp. straun FUR1 Genome sequencing and assembly.</title>
        <authorList>
            <person name="Chhetri G."/>
        </authorList>
    </citation>
    <scope>NUCLEOTIDE SEQUENCE [LARGE SCALE GENOMIC DNA]</scope>
    <source>
        <strain evidence="5 6">Fur1</strain>
    </source>
</reference>
<feature type="domain" description="HTH hxlR-type" evidence="4">
    <location>
        <begin position="9"/>
        <end position="112"/>
    </location>
</feature>
<gene>
    <name evidence="5" type="ORF">FNT36_04925</name>
</gene>
<proteinExistence type="predicted"/>
<evidence type="ECO:0000313" key="5">
    <source>
        <dbReference type="EMBL" id="TVT43432.1"/>
    </source>
</evidence>
<dbReference type="PANTHER" id="PTHR33204">
    <property type="entry name" value="TRANSCRIPTIONAL REGULATOR, MARR FAMILY"/>
    <property type="match status" value="1"/>
</dbReference>
<dbReference type="PROSITE" id="PS51118">
    <property type="entry name" value="HTH_HXLR"/>
    <property type="match status" value="1"/>
</dbReference>
<keyword evidence="3" id="KW-0804">Transcription</keyword>
<keyword evidence="2" id="KW-0238">DNA-binding</keyword>
<dbReference type="Gene3D" id="1.10.10.10">
    <property type="entry name" value="Winged helix-like DNA-binding domain superfamily/Winged helix DNA-binding domain"/>
    <property type="match status" value="1"/>
</dbReference>
<name>A0A558C445_9BACT</name>
<dbReference type="SUPFAM" id="SSF46785">
    <property type="entry name" value="Winged helix' DNA-binding domain"/>
    <property type="match status" value="1"/>
</dbReference>
<organism evidence="5 6">
    <name type="scientific">Hymenobacter setariae</name>
    <dbReference type="NCBI Taxonomy" id="2594794"/>
    <lineage>
        <taxon>Bacteria</taxon>
        <taxon>Pseudomonadati</taxon>
        <taxon>Bacteroidota</taxon>
        <taxon>Cytophagia</taxon>
        <taxon>Cytophagales</taxon>
        <taxon>Hymenobacteraceae</taxon>
        <taxon>Hymenobacter</taxon>
    </lineage>
</organism>
<evidence type="ECO:0000256" key="1">
    <source>
        <dbReference type="ARBA" id="ARBA00023015"/>
    </source>
</evidence>
<dbReference type="InterPro" id="IPR002577">
    <property type="entry name" value="HTH_HxlR"/>
</dbReference>
<dbReference type="AlphaFoldDB" id="A0A558C445"/>